<comment type="subcellular location">
    <subcellularLocation>
        <location evidence="1">Secreted</location>
    </subcellularLocation>
</comment>
<dbReference type="Gene3D" id="3.30.1350.10">
    <property type="entry name" value="Thionin-like"/>
    <property type="match status" value="1"/>
</dbReference>
<keyword evidence="4" id="KW-0800">Toxin</keyword>
<dbReference type="PANTHER" id="PTHR33920">
    <property type="entry name" value="THIONIN-2.1-RELATED"/>
    <property type="match status" value="1"/>
</dbReference>
<dbReference type="Proteomes" id="UP000008694">
    <property type="component" value="Unassembled WGS sequence"/>
</dbReference>
<dbReference type="GO" id="GO:0006952">
    <property type="term" value="P:defense response"/>
    <property type="evidence" value="ECO:0007669"/>
    <property type="project" value="UniProtKB-KW"/>
</dbReference>
<dbReference type="InterPro" id="IPR036391">
    <property type="entry name" value="Thionin-like_sf"/>
</dbReference>
<keyword evidence="9" id="KW-1185">Reference proteome</keyword>
<gene>
    <name evidence="8" type="ORF">ARALYDRAFT_899723</name>
</gene>
<dbReference type="GO" id="GO:0090729">
    <property type="term" value="F:toxin activity"/>
    <property type="evidence" value="ECO:0007669"/>
    <property type="project" value="UniProtKB-KW"/>
</dbReference>
<dbReference type="Pfam" id="PF00321">
    <property type="entry name" value="Thionin"/>
    <property type="match status" value="1"/>
</dbReference>
<feature type="chain" id="PRO_5003101976" description="Acidic protein" evidence="7">
    <location>
        <begin position="26"/>
        <end position="89"/>
    </location>
</feature>
<feature type="signal peptide" evidence="7">
    <location>
        <begin position="1"/>
        <end position="25"/>
    </location>
</feature>
<dbReference type="Gramene" id="scaffold_303693.1">
    <property type="protein sequence ID" value="scaffold_303693.1"/>
    <property type="gene ID" value="scaffold_303693.1"/>
</dbReference>
<evidence type="ECO:0000256" key="4">
    <source>
        <dbReference type="ARBA" id="ARBA00022656"/>
    </source>
</evidence>
<evidence type="ECO:0000256" key="7">
    <source>
        <dbReference type="SAM" id="SignalP"/>
    </source>
</evidence>
<proteinExistence type="inferred from homology"/>
<keyword evidence="3" id="KW-0964">Secreted</keyword>
<sequence length="89" mass="9541">MEGKTVIFSVLVIGLVVIAQIQVEAEFLVCCPSESSRENFDLCISYGASQPACSSITGCVRFLGSTCPPFLPDEIVKNSGKLNSFSYVV</sequence>
<evidence type="ECO:0000256" key="2">
    <source>
        <dbReference type="ARBA" id="ARBA00009872"/>
    </source>
</evidence>
<name>D7L3I4_ARALL</name>
<dbReference type="GO" id="GO:0005576">
    <property type="term" value="C:extracellular region"/>
    <property type="evidence" value="ECO:0007669"/>
    <property type="project" value="UniProtKB-SubCell"/>
</dbReference>
<keyword evidence="5" id="KW-0611">Plant defense</keyword>
<evidence type="ECO:0000313" key="8">
    <source>
        <dbReference type="EMBL" id="EFH60132.1"/>
    </source>
</evidence>
<evidence type="ECO:0000256" key="5">
    <source>
        <dbReference type="ARBA" id="ARBA00022821"/>
    </source>
</evidence>
<evidence type="ECO:0000256" key="1">
    <source>
        <dbReference type="ARBA" id="ARBA00004613"/>
    </source>
</evidence>
<accession>D7L3I4</accession>
<dbReference type="AlphaFoldDB" id="D7L3I4"/>
<dbReference type="InterPro" id="IPR001010">
    <property type="entry name" value="Thionin"/>
</dbReference>
<dbReference type="SUPFAM" id="SSF57429">
    <property type="entry name" value="Crambin-like"/>
    <property type="match status" value="1"/>
</dbReference>
<dbReference type="PANTHER" id="PTHR33920:SF2">
    <property type="entry name" value="THIONIN-2.1-RELATED"/>
    <property type="match status" value="1"/>
</dbReference>
<protein>
    <recommendedName>
        <fullName evidence="10">Acidic protein</fullName>
    </recommendedName>
</protein>
<dbReference type="PROSITE" id="PS00271">
    <property type="entry name" value="THIONIN"/>
    <property type="match status" value="1"/>
</dbReference>
<keyword evidence="7" id="KW-0732">Signal</keyword>
<comment type="similarity">
    <text evidence="2">Belongs to the plant thionin (TC 1.C.44) family.</text>
</comment>
<dbReference type="HOGENOM" id="CLU_2457843_0_0_1"/>
<evidence type="ECO:0000313" key="9">
    <source>
        <dbReference type="Proteomes" id="UP000008694"/>
    </source>
</evidence>
<keyword evidence="6" id="KW-1015">Disulfide bond</keyword>
<evidence type="ECO:0008006" key="10">
    <source>
        <dbReference type="Google" id="ProtNLM"/>
    </source>
</evidence>
<reference evidence="9" key="1">
    <citation type="journal article" date="2011" name="Nat. Genet.">
        <title>The Arabidopsis lyrata genome sequence and the basis of rapid genome size change.</title>
        <authorList>
            <person name="Hu T.T."/>
            <person name="Pattyn P."/>
            <person name="Bakker E.G."/>
            <person name="Cao J."/>
            <person name="Cheng J.-F."/>
            <person name="Clark R.M."/>
            <person name="Fahlgren N."/>
            <person name="Fawcett J.A."/>
            <person name="Grimwood J."/>
            <person name="Gundlach H."/>
            <person name="Haberer G."/>
            <person name="Hollister J.D."/>
            <person name="Ossowski S."/>
            <person name="Ottilar R.P."/>
            <person name="Salamov A.A."/>
            <person name="Schneeberger K."/>
            <person name="Spannagl M."/>
            <person name="Wang X."/>
            <person name="Yang L."/>
            <person name="Nasrallah M.E."/>
            <person name="Bergelson J."/>
            <person name="Carrington J.C."/>
            <person name="Gaut B.S."/>
            <person name="Schmutz J."/>
            <person name="Mayer K.F.X."/>
            <person name="Van de Peer Y."/>
            <person name="Grigoriev I.V."/>
            <person name="Nordborg M."/>
            <person name="Weigel D."/>
            <person name="Guo Y.-L."/>
        </authorList>
    </citation>
    <scope>NUCLEOTIDE SEQUENCE [LARGE SCALE GENOMIC DNA]</scope>
    <source>
        <strain evidence="9">cv. MN47</strain>
    </source>
</reference>
<dbReference type="EMBL" id="GL348715">
    <property type="protein sequence ID" value="EFH60132.1"/>
    <property type="molecule type" value="Genomic_DNA"/>
</dbReference>
<evidence type="ECO:0000256" key="6">
    <source>
        <dbReference type="ARBA" id="ARBA00023157"/>
    </source>
</evidence>
<organism evidence="9">
    <name type="scientific">Arabidopsis lyrata subsp. lyrata</name>
    <name type="common">Lyre-leaved rock-cress</name>
    <dbReference type="NCBI Taxonomy" id="81972"/>
    <lineage>
        <taxon>Eukaryota</taxon>
        <taxon>Viridiplantae</taxon>
        <taxon>Streptophyta</taxon>
        <taxon>Embryophyta</taxon>
        <taxon>Tracheophyta</taxon>
        <taxon>Spermatophyta</taxon>
        <taxon>Magnoliopsida</taxon>
        <taxon>eudicotyledons</taxon>
        <taxon>Gunneridae</taxon>
        <taxon>Pentapetalae</taxon>
        <taxon>rosids</taxon>
        <taxon>malvids</taxon>
        <taxon>Brassicales</taxon>
        <taxon>Brassicaceae</taxon>
        <taxon>Camelineae</taxon>
        <taxon>Arabidopsis</taxon>
    </lineage>
</organism>
<evidence type="ECO:0000256" key="3">
    <source>
        <dbReference type="ARBA" id="ARBA00022525"/>
    </source>
</evidence>